<keyword evidence="1" id="KW-0479">Metal-binding</keyword>
<keyword evidence="2 4" id="KW-0560">Oxidoreductase</keyword>
<evidence type="ECO:0000259" key="3">
    <source>
        <dbReference type="Pfam" id="PF00465"/>
    </source>
</evidence>
<dbReference type="RefSeq" id="WP_306978826.1">
    <property type="nucleotide sequence ID" value="NZ_JAUSUA010000001.1"/>
</dbReference>
<dbReference type="InterPro" id="IPR001670">
    <property type="entry name" value="ADH_Fe/GldA"/>
</dbReference>
<reference evidence="4 5" key="1">
    <citation type="submission" date="2023-07" db="EMBL/GenBank/DDBJ databases">
        <title>Genomic Encyclopedia of Type Strains, Phase IV (KMG-IV): sequencing the most valuable type-strain genomes for metagenomic binning, comparative biology and taxonomic classification.</title>
        <authorList>
            <person name="Goeker M."/>
        </authorList>
    </citation>
    <scope>NUCLEOTIDE SEQUENCE [LARGE SCALE GENOMIC DNA]</scope>
    <source>
        <strain evidence="4 5">DSM 19154</strain>
    </source>
</reference>
<dbReference type="Gene3D" id="3.40.50.1970">
    <property type="match status" value="1"/>
</dbReference>
<protein>
    <submittedName>
        <fullName evidence="4">Oxidoreductase</fullName>
        <ecNumber evidence="4">1.1.-.-</ecNumber>
    </submittedName>
</protein>
<dbReference type="SUPFAM" id="SSF56796">
    <property type="entry name" value="Dehydroquinate synthase-like"/>
    <property type="match status" value="1"/>
</dbReference>
<dbReference type="PANTHER" id="PTHR43616:SF3">
    <property type="entry name" value="HYDROXYCARBOXYLATE DEHYDROGENASE A"/>
    <property type="match status" value="1"/>
</dbReference>
<dbReference type="EMBL" id="JAUSUA010000001">
    <property type="protein sequence ID" value="MDQ0205265.1"/>
    <property type="molecule type" value="Genomic_DNA"/>
</dbReference>
<evidence type="ECO:0000256" key="2">
    <source>
        <dbReference type="ARBA" id="ARBA00023002"/>
    </source>
</evidence>
<evidence type="ECO:0000313" key="5">
    <source>
        <dbReference type="Proteomes" id="UP001225034"/>
    </source>
</evidence>
<proteinExistence type="predicted"/>
<comment type="caution">
    <text evidence="4">The sequence shown here is derived from an EMBL/GenBank/DDBJ whole genome shotgun (WGS) entry which is preliminary data.</text>
</comment>
<feature type="domain" description="Alcohol dehydrogenase iron-type/glycerol dehydrogenase GldA" evidence="3">
    <location>
        <begin position="11"/>
        <end position="132"/>
    </location>
</feature>
<evidence type="ECO:0000313" key="4">
    <source>
        <dbReference type="EMBL" id="MDQ0205265.1"/>
    </source>
</evidence>
<dbReference type="EC" id="1.1.-.-" evidence="4"/>
<keyword evidence="5" id="KW-1185">Reference proteome</keyword>
<dbReference type="Proteomes" id="UP001225034">
    <property type="component" value="Unassembled WGS sequence"/>
</dbReference>
<name>A0ABT9YBP6_9BACI</name>
<dbReference type="CDD" id="cd08172">
    <property type="entry name" value="GlyDH-like"/>
    <property type="match status" value="1"/>
</dbReference>
<dbReference type="PIRSF" id="PIRSF000112">
    <property type="entry name" value="Glycerol_dehydrogenase"/>
    <property type="match status" value="1"/>
</dbReference>
<organism evidence="4 5">
    <name type="scientific">Alkalicoccobacillus murimartini</name>
    <dbReference type="NCBI Taxonomy" id="171685"/>
    <lineage>
        <taxon>Bacteria</taxon>
        <taxon>Bacillati</taxon>
        <taxon>Bacillota</taxon>
        <taxon>Bacilli</taxon>
        <taxon>Bacillales</taxon>
        <taxon>Bacillaceae</taxon>
        <taxon>Alkalicoccobacillus</taxon>
    </lineage>
</organism>
<evidence type="ECO:0000256" key="1">
    <source>
        <dbReference type="ARBA" id="ARBA00022723"/>
    </source>
</evidence>
<gene>
    <name evidence="4" type="ORF">J2S05_000039</name>
</gene>
<sequence length="364" mass="39689">MLTVKVGPGYYQCEQGVLESLEEKLIERHVKKAYVLHGNRSLEAIKPFLPTFTQIELLYEPYSGHCTDAEVQRHQQAASTFGADCIIGIGGGTAMDLAKACANVIDKEAILLPTLASTCAPWSTLSVIYNELGEYLRYDTFPKGIGMVLIEPEVLAHSPAAYLRAGIGDTLAKWYEADALTRDKTQLRVPVQLALAAAKTCRDTLLEHGVLALDALSQKKVTNDLIQVVETNIAAGGLVGGLGDHYGRIAAAHSIHNGLTIFPETKTRLHGEKVAYGILVQLGLEQNWDEMNKLIPFFQVMGLPMTLRDVGLSAHEHVIEAVAARALAEGESIHFMEESFTSDDLKEVILKIETLLGSGEDVLR</sequence>
<dbReference type="Gene3D" id="1.20.1090.10">
    <property type="entry name" value="Dehydroquinate synthase-like - alpha domain"/>
    <property type="match status" value="1"/>
</dbReference>
<dbReference type="Pfam" id="PF00465">
    <property type="entry name" value="Fe-ADH"/>
    <property type="match status" value="1"/>
</dbReference>
<dbReference type="PANTHER" id="PTHR43616">
    <property type="entry name" value="GLYCEROL DEHYDROGENASE"/>
    <property type="match status" value="1"/>
</dbReference>
<dbReference type="GO" id="GO:0016491">
    <property type="term" value="F:oxidoreductase activity"/>
    <property type="evidence" value="ECO:0007669"/>
    <property type="project" value="UniProtKB-KW"/>
</dbReference>
<dbReference type="InterPro" id="IPR016205">
    <property type="entry name" value="Glycerol_DH"/>
</dbReference>
<accession>A0ABT9YBP6</accession>